<feature type="region of interest" description="Disordered" evidence="2">
    <location>
        <begin position="858"/>
        <end position="893"/>
    </location>
</feature>
<dbReference type="Proteomes" id="UP000268162">
    <property type="component" value="Unassembled WGS sequence"/>
</dbReference>
<feature type="domain" description="Mediator of RNA polymerase II transcription subunit 25 von Willebrand factor type A" evidence="3">
    <location>
        <begin position="19"/>
        <end position="209"/>
    </location>
</feature>
<reference evidence="5" key="1">
    <citation type="journal article" date="2018" name="Nat. Microbiol.">
        <title>Leveraging single-cell genomics to expand the fungal tree of life.</title>
        <authorList>
            <person name="Ahrendt S.R."/>
            <person name="Quandt C.A."/>
            <person name="Ciobanu D."/>
            <person name="Clum A."/>
            <person name="Salamov A."/>
            <person name="Andreopoulos B."/>
            <person name="Cheng J.F."/>
            <person name="Woyke T."/>
            <person name="Pelin A."/>
            <person name="Henrissat B."/>
            <person name="Reynolds N.K."/>
            <person name="Benny G.L."/>
            <person name="Smith M.E."/>
            <person name="James T.Y."/>
            <person name="Grigoriev I.V."/>
        </authorList>
    </citation>
    <scope>NUCLEOTIDE SEQUENCE [LARGE SCALE GENOMIC DNA]</scope>
    <source>
        <strain evidence="5">RSA 468</strain>
    </source>
</reference>
<evidence type="ECO:0000256" key="2">
    <source>
        <dbReference type="SAM" id="MobiDB-lite"/>
    </source>
</evidence>
<protein>
    <recommendedName>
        <fullName evidence="3">Mediator of RNA polymerase II transcription subunit 25 von Willebrand factor type A domain-containing protein</fullName>
    </recommendedName>
</protein>
<organism evidence="4 5">
    <name type="scientific">Dimargaris cristalligena</name>
    <dbReference type="NCBI Taxonomy" id="215637"/>
    <lineage>
        <taxon>Eukaryota</taxon>
        <taxon>Fungi</taxon>
        <taxon>Fungi incertae sedis</taxon>
        <taxon>Zoopagomycota</taxon>
        <taxon>Kickxellomycotina</taxon>
        <taxon>Dimargaritomycetes</taxon>
        <taxon>Dimargaritales</taxon>
        <taxon>Dimargaritaceae</taxon>
        <taxon>Dimargaris</taxon>
    </lineage>
</organism>
<proteinExistence type="predicted"/>
<name>A0A4P9ZWP4_9FUNG</name>
<evidence type="ECO:0000256" key="1">
    <source>
        <dbReference type="SAM" id="Coils"/>
    </source>
</evidence>
<gene>
    <name evidence="4" type="ORF">BJ085DRAFT_36127</name>
</gene>
<keyword evidence="5" id="KW-1185">Reference proteome</keyword>
<evidence type="ECO:0000313" key="5">
    <source>
        <dbReference type="Proteomes" id="UP000268162"/>
    </source>
</evidence>
<dbReference type="AlphaFoldDB" id="A0A4P9ZWP4"/>
<evidence type="ECO:0000313" key="4">
    <source>
        <dbReference type="EMBL" id="RKP38047.1"/>
    </source>
</evidence>
<keyword evidence="1" id="KW-0175">Coiled coil</keyword>
<dbReference type="STRING" id="215637.A0A4P9ZWP4"/>
<sequence>MTPLPATVATPSIKKEVLCVIVLEDSEQIAQVFNAVYQTYLDPIIRYLRTPMLNSPAQGGPGNTKMTPLVRLGLVYYRNNARGSSTCVDRTSFISDYRLYRKIITQHQFAPGTAPLYAVTEGLVGALELFDAYQSSYGSDVRHTVQHCIVVGSTPFCPEAVRNNISTRYDDFTLARVLDTMKTSRVKLSVISPLGPASPALLSLAVQAAENPDSIVDVTKGPDHKLVAKLAGFTPPSLEVPKDIPESAASKAQLRAVPPSAVENTSAPIAEHTPPAKKKSKIDTSPANHPSPLSIALPTSPARGPSGDLRSPTQAGSVRKSGKAKGNDAVKTPKLKGKAKPKSTAVSSPGTMGLELSPGFSAGLAPSLASPIMVPPVPSVHASGSLLSDGSPSFGQSGLREGTTKLAERLSVSNANQLERQQLAEYEKRQQDTKRHMESLQKKAAAELLTQPRPPPTASNPGSVALNPAIMGRPMAGNVSYGMAVSQPMLTTGIRPPTAPTSDTTNANFQLAQQQFANRGNPPFAIPAGMTPSQLQSALLLNHGPLTGPQLQALIASGAVTGHNAAPVGAGTSRGALWTGNLIWSAKDRKTTKFFRHHAKVSAIPGTMAIRQSMRQKLQITEPDPLAAAQLPPAASPFSLEHFHLDKWSVDLESSTLVNLDQDNLLRFLLDHNIPYVEFTLLPEQNDPTVNSNFNSLISSLSSKLMDPPLPGAVGPPQAAMGTQAAHSPLALGGPNLPANIISHLFAAQRGNPLAGGNRPPLVNNPAGVGQPATHLGNPLMQSPLVNQQAPANGGMSLAQIGLYRQAHASALGSGAAHSGISGANLNSAVSSAAATRGLLAAGTALQGSPIARPVAAQPTHNQLMHQQAAALRAGRPPPNMDPSTGMLGQGMSGGTRAEMMERLLMAQRATNAGAGVMAGNVNLGQLGGNPATTQQIANLLRPSNLVNHGAGLSAALMQQTNAVAGGNNLLNNPRMAVGGQLPQLTLQQQLMLAQVQNNQQLNALLSANSANMFLNAARPNNAPMGGVRPNRPGMISPQAYELMRHRLQGANQPRPPNPF</sequence>
<dbReference type="InterPro" id="IPR021419">
    <property type="entry name" value="Mediator_Med25_VWA"/>
</dbReference>
<dbReference type="EMBL" id="ML002412">
    <property type="protein sequence ID" value="RKP38047.1"/>
    <property type="molecule type" value="Genomic_DNA"/>
</dbReference>
<feature type="region of interest" description="Disordered" evidence="2">
    <location>
        <begin position="249"/>
        <end position="352"/>
    </location>
</feature>
<dbReference type="Pfam" id="PF11265">
    <property type="entry name" value="Med25_VWA"/>
    <property type="match status" value="1"/>
</dbReference>
<accession>A0A4P9ZWP4</accession>
<evidence type="ECO:0000259" key="3">
    <source>
        <dbReference type="Pfam" id="PF11265"/>
    </source>
</evidence>
<feature type="coiled-coil region" evidence="1">
    <location>
        <begin position="416"/>
        <end position="443"/>
    </location>
</feature>